<dbReference type="STRING" id="3818.A0A445D5J1"/>
<proteinExistence type="predicted"/>
<dbReference type="GO" id="GO:0003677">
    <property type="term" value="F:DNA binding"/>
    <property type="evidence" value="ECO:0007669"/>
    <property type="project" value="InterPro"/>
</dbReference>
<evidence type="ECO:0000259" key="7">
    <source>
        <dbReference type="PROSITE" id="PS50808"/>
    </source>
</evidence>
<dbReference type="InterPro" id="IPR012337">
    <property type="entry name" value="RNaseH-like_sf"/>
</dbReference>
<keyword evidence="3" id="KW-0862">Zinc</keyword>
<dbReference type="Pfam" id="PF02892">
    <property type="entry name" value="zf-BED"/>
    <property type="match status" value="1"/>
</dbReference>
<evidence type="ECO:0000256" key="3">
    <source>
        <dbReference type="ARBA" id="ARBA00022833"/>
    </source>
</evidence>
<dbReference type="PROSITE" id="PS50808">
    <property type="entry name" value="ZF_BED"/>
    <property type="match status" value="1"/>
</dbReference>
<evidence type="ECO:0000256" key="2">
    <source>
        <dbReference type="ARBA" id="ARBA00022771"/>
    </source>
</evidence>
<dbReference type="InterPro" id="IPR052035">
    <property type="entry name" value="ZnF_BED_domain_contain"/>
</dbReference>
<name>A0A445D5J1_ARAHY</name>
<dbReference type="Proteomes" id="UP000289738">
    <property type="component" value="Chromosome A05"/>
</dbReference>
<comment type="caution">
    <text evidence="8">The sequence shown here is derived from an EMBL/GenBank/DDBJ whole genome shotgun (WGS) entry which is preliminary data.</text>
</comment>
<evidence type="ECO:0000256" key="4">
    <source>
        <dbReference type="ARBA" id="ARBA00023015"/>
    </source>
</evidence>
<dbReference type="SMART" id="SM00614">
    <property type="entry name" value="ZnF_BED"/>
    <property type="match status" value="1"/>
</dbReference>
<gene>
    <name evidence="8" type="ORF">Ahy_A05g024284</name>
</gene>
<feature type="domain" description="BED-type" evidence="7">
    <location>
        <begin position="17"/>
        <end position="75"/>
    </location>
</feature>
<dbReference type="GO" id="GO:0008270">
    <property type="term" value="F:zinc ion binding"/>
    <property type="evidence" value="ECO:0007669"/>
    <property type="project" value="UniProtKB-KW"/>
</dbReference>
<evidence type="ECO:0000313" key="8">
    <source>
        <dbReference type="EMBL" id="RYR58496.1"/>
    </source>
</evidence>
<evidence type="ECO:0000256" key="1">
    <source>
        <dbReference type="ARBA" id="ARBA00022723"/>
    </source>
</evidence>
<keyword evidence="2 6" id="KW-0863">Zinc-finger</keyword>
<keyword evidence="5" id="KW-0804">Transcription</keyword>
<dbReference type="PANTHER" id="PTHR46481">
    <property type="entry name" value="ZINC FINGER BED DOMAIN-CONTAINING PROTEIN 4"/>
    <property type="match status" value="1"/>
</dbReference>
<dbReference type="AlphaFoldDB" id="A0A445D5J1"/>
<dbReference type="InterPro" id="IPR036236">
    <property type="entry name" value="Znf_C2H2_sf"/>
</dbReference>
<dbReference type="SUPFAM" id="SSF53098">
    <property type="entry name" value="Ribonuclease H-like"/>
    <property type="match status" value="1"/>
</dbReference>
<dbReference type="SUPFAM" id="SSF57667">
    <property type="entry name" value="beta-beta-alpha zinc fingers"/>
    <property type="match status" value="1"/>
</dbReference>
<evidence type="ECO:0000256" key="5">
    <source>
        <dbReference type="ARBA" id="ARBA00023163"/>
    </source>
</evidence>
<protein>
    <recommendedName>
        <fullName evidence="7">BED-type domain-containing protein</fullName>
    </recommendedName>
</protein>
<dbReference type="InterPro" id="IPR003656">
    <property type="entry name" value="Znf_BED"/>
</dbReference>
<sequence length="406" mass="47022">METSETAKDIKKKKTKATTSDVWRYFTKLGPSDDGIDRAQCDGCKQKFKAGGKQYGTSSLKHHLDRCVKMDFEDIGQTLIEMQNKIGALKIDNHVSREMFAAFVIDCDVPFSIVDNMKFRNWLKYISPTLGLITKNTLKEDVLKIYTREKEKLKSTLVGIPNRICLTSYLWTSITTEGFLCLTTHFVDSTWKLQSKILSFCHMLPPHKGFELSSKIFELLNEWKIEKKIMTLTLDNASANDICQDHLKSTLNMHDWLLCDGEFFHIRCFANILNLIIQDGLKSAHDALNKIRKSVKYVRGSESRMIRFKECVSTIHGLNFISGLHLDVTTRWNSMYIMLESAIKYRKAFEYLKATDHAYKYCPSVDEWGRAERICEFLYPFYETTNLISGISYPTSNLYFLQVYHI</sequence>
<reference evidence="8 9" key="1">
    <citation type="submission" date="2019-01" db="EMBL/GenBank/DDBJ databases">
        <title>Sequencing of cultivated peanut Arachis hypogaea provides insights into genome evolution and oil improvement.</title>
        <authorList>
            <person name="Chen X."/>
        </authorList>
    </citation>
    <scope>NUCLEOTIDE SEQUENCE [LARGE SCALE GENOMIC DNA]</scope>
    <source>
        <strain evidence="9">cv. Fuhuasheng</strain>
        <tissue evidence="8">Leaves</tissue>
    </source>
</reference>
<evidence type="ECO:0000313" key="9">
    <source>
        <dbReference type="Proteomes" id="UP000289738"/>
    </source>
</evidence>
<accession>A0A445D5J1</accession>
<keyword evidence="1" id="KW-0479">Metal-binding</keyword>
<keyword evidence="9" id="KW-1185">Reference proteome</keyword>
<evidence type="ECO:0000256" key="6">
    <source>
        <dbReference type="PROSITE-ProRule" id="PRU00027"/>
    </source>
</evidence>
<dbReference type="EMBL" id="SDMP01000005">
    <property type="protein sequence ID" value="RYR58496.1"/>
    <property type="molecule type" value="Genomic_DNA"/>
</dbReference>
<organism evidence="8 9">
    <name type="scientific">Arachis hypogaea</name>
    <name type="common">Peanut</name>
    <dbReference type="NCBI Taxonomy" id="3818"/>
    <lineage>
        <taxon>Eukaryota</taxon>
        <taxon>Viridiplantae</taxon>
        <taxon>Streptophyta</taxon>
        <taxon>Embryophyta</taxon>
        <taxon>Tracheophyta</taxon>
        <taxon>Spermatophyta</taxon>
        <taxon>Magnoliopsida</taxon>
        <taxon>eudicotyledons</taxon>
        <taxon>Gunneridae</taxon>
        <taxon>Pentapetalae</taxon>
        <taxon>rosids</taxon>
        <taxon>fabids</taxon>
        <taxon>Fabales</taxon>
        <taxon>Fabaceae</taxon>
        <taxon>Papilionoideae</taxon>
        <taxon>50 kb inversion clade</taxon>
        <taxon>dalbergioids sensu lato</taxon>
        <taxon>Dalbergieae</taxon>
        <taxon>Pterocarpus clade</taxon>
        <taxon>Arachis</taxon>
    </lineage>
</organism>
<keyword evidence="4" id="KW-0805">Transcription regulation</keyword>
<dbReference type="PANTHER" id="PTHR46481:SF6">
    <property type="entry name" value="ZINC FINGER BED DOMAIN-CONTAINING PROTEIN RICESLEEPER 2-LIKE"/>
    <property type="match status" value="1"/>
</dbReference>